<organism evidence="4 5">
    <name type="scientific">Chitinophaga cymbidii</name>
    <dbReference type="NCBI Taxonomy" id="1096750"/>
    <lineage>
        <taxon>Bacteria</taxon>
        <taxon>Pseudomonadati</taxon>
        <taxon>Bacteroidota</taxon>
        <taxon>Chitinophagia</taxon>
        <taxon>Chitinophagales</taxon>
        <taxon>Chitinophagaceae</taxon>
        <taxon>Chitinophaga</taxon>
    </lineage>
</organism>
<gene>
    <name evidence="4" type="ORF">CCY01nite_21480</name>
</gene>
<evidence type="ECO:0000313" key="4">
    <source>
        <dbReference type="EMBL" id="GEP95888.1"/>
    </source>
</evidence>
<dbReference type="PROSITE" id="PS50977">
    <property type="entry name" value="HTH_TETR_2"/>
    <property type="match status" value="1"/>
</dbReference>
<accession>A0A512RJN4</accession>
<dbReference type="PANTHER" id="PTHR43479:SF12">
    <property type="entry name" value="TRANSCRIPTIONAL REGULATORY PROTEIN"/>
    <property type="match status" value="1"/>
</dbReference>
<dbReference type="GO" id="GO:0003677">
    <property type="term" value="F:DNA binding"/>
    <property type="evidence" value="ECO:0007669"/>
    <property type="project" value="UniProtKB-UniRule"/>
</dbReference>
<dbReference type="Pfam" id="PF13972">
    <property type="entry name" value="TetR"/>
    <property type="match status" value="1"/>
</dbReference>
<reference evidence="4 5" key="1">
    <citation type="submission" date="2019-07" db="EMBL/GenBank/DDBJ databases">
        <title>Whole genome shotgun sequence of Chitinophaga cymbidii NBRC 109752.</title>
        <authorList>
            <person name="Hosoyama A."/>
            <person name="Uohara A."/>
            <person name="Ohji S."/>
            <person name="Ichikawa N."/>
        </authorList>
    </citation>
    <scope>NUCLEOTIDE SEQUENCE [LARGE SCALE GENOMIC DNA]</scope>
    <source>
        <strain evidence="4 5">NBRC 109752</strain>
    </source>
</reference>
<dbReference type="Pfam" id="PF00440">
    <property type="entry name" value="TetR_N"/>
    <property type="match status" value="1"/>
</dbReference>
<dbReference type="InterPro" id="IPR025722">
    <property type="entry name" value="TetR"/>
</dbReference>
<sequence>MSTKNKILDTALELFNTEGIDTVTVRHIAAEMGISHGNLQYHYANTNLVIQALYDRLAARFDTLLTAIPAAAADRMEAFRQSVTASFELVYEFRFIFLHFVEIGRRIPAITKHYKHNLRKREPQFMHIFSIMQQEGIMRKDIPEDVLKLFVHQLFIVADFWLSSNEITLQLKGKKALKYYSELFWGMFYPYLTAKGMKKFAV</sequence>
<dbReference type="InterPro" id="IPR009057">
    <property type="entry name" value="Homeodomain-like_sf"/>
</dbReference>
<dbReference type="SUPFAM" id="SSF46689">
    <property type="entry name" value="Homeodomain-like"/>
    <property type="match status" value="1"/>
</dbReference>
<keyword evidence="1 2" id="KW-0238">DNA-binding</keyword>
<proteinExistence type="predicted"/>
<dbReference type="EMBL" id="BKAU01000001">
    <property type="protein sequence ID" value="GEP95888.1"/>
    <property type="molecule type" value="Genomic_DNA"/>
</dbReference>
<dbReference type="OrthoDB" id="9787680at2"/>
<dbReference type="Proteomes" id="UP000321436">
    <property type="component" value="Unassembled WGS sequence"/>
</dbReference>
<dbReference type="RefSeq" id="WP_146860632.1">
    <property type="nucleotide sequence ID" value="NZ_BKAU01000001.1"/>
</dbReference>
<dbReference type="PANTHER" id="PTHR43479">
    <property type="entry name" value="ACREF/ENVCD OPERON REPRESSOR-RELATED"/>
    <property type="match status" value="1"/>
</dbReference>
<dbReference type="InterPro" id="IPR050624">
    <property type="entry name" value="HTH-type_Tx_Regulator"/>
</dbReference>
<name>A0A512RJN4_9BACT</name>
<dbReference type="Gene3D" id="1.10.357.10">
    <property type="entry name" value="Tetracycline Repressor, domain 2"/>
    <property type="match status" value="1"/>
</dbReference>
<keyword evidence="5" id="KW-1185">Reference proteome</keyword>
<evidence type="ECO:0000313" key="5">
    <source>
        <dbReference type="Proteomes" id="UP000321436"/>
    </source>
</evidence>
<evidence type="ECO:0000259" key="3">
    <source>
        <dbReference type="PROSITE" id="PS50977"/>
    </source>
</evidence>
<feature type="DNA-binding region" description="H-T-H motif" evidence="2">
    <location>
        <begin position="24"/>
        <end position="43"/>
    </location>
</feature>
<feature type="domain" description="HTH tetR-type" evidence="3">
    <location>
        <begin position="1"/>
        <end position="61"/>
    </location>
</feature>
<dbReference type="AlphaFoldDB" id="A0A512RJN4"/>
<dbReference type="InterPro" id="IPR001647">
    <property type="entry name" value="HTH_TetR"/>
</dbReference>
<dbReference type="PRINTS" id="PR00455">
    <property type="entry name" value="HTHTETR"/>
</dbReference>
<protein>
    <recommendedName>
        <fullName evidence="3">HTH tetR-type domain-containing protein</fullName>
    </recommendedName>
</protein>
<evidence type="ECO:0000256" key="1">
    <source>
        <dbReference type="ARBA" id="ARBA00023125"/>
    </source>
</evidence>
<comment type="caution">
    <text evidence="4">The sequence shown here is derived from an EMBL/GenBank/DDBJ whole genome shotgun (WGS) entry which is preliminary data.</text>
</comment>
<evidence type="ECO:0000256" key="2">
    <source>
        <dbReference type="PROSITE-ProRule" id="PRU00335"/>
    </source>
</evidence>